<evidence type="ECO:0000313" key="1">
    <source>
        <dbReference type="EMBL" id="SUG27782.1"/>
    </source>
</evidence>
<gene>
    <name evidence="1" type="ORF">NCTC10718_05112</name>
</gene>
<dbReference type="AlphaFoldDB" id="A0A379SDV4"/>
<dbReference type="GO" id="GO:0009289">
    <property type="term" value="C:pilus"/>
    <property type="evidence" value="ECO:0007669"/>
    <property type="project" value="InterPro"/>
</dbReference>
<dbReference type="GO" id="GO:0007155">
    <property type="term" value="P:cell adhesion"/>
    <property type="evidence" value="ECO:0007669"/>
    <property type="project" value="InterPro"/>
</dbReference>
<evidence type="ECO:0008006" key="3">
    <source>
        <dbReference type="Google" id="ProtNLM"/>
    </source>
</evidence>
<sequence>MIITGFFYWLVGKRNNRIWWAVFAFVFFVCGRGGREAYAEANIFESVVLDKVQQYIGQLDNNVVVPFQFSGTTGHVADTYFVSPNCVTGKIFPADVWLVYPEYVDDTLNNIRLVVEVNGDSVVTSGYKGKVVGQISGGVYHCTMGYHYVNAVIGNYNVKFNVRVTPLDSSRPVPREWTSSIPLWITDTFNREGPNIGWGNVITKQRTSGFATINFKEIDYCYTSIIPDVFTHEVPPIPGKYRSEVSKLTSVCNGNHKLRYRLMTTGVGDNNNSVNIGPGLESNILINNHVLPEDGITVDLRTGVENILPMISELNVSNGVSPGYYSKSVLLVVDIE</sequence>
<dbReference type="Gene3D" id="2.60.40.1090">
    <property type="entry name" value="Fimbrial-type adhesion domain"/>
    <property type="match status" value="1"/>
</dbReference>
<name>A0A379SDV4_SALER</name>
<evidence type="ECO:0000313" key="2">
    <source>
        <dbReference type="Proteomes" id="UP000254332"/>
    </source>
</evidence>
<reference evidence="1 2" key="1">
    <citation type="submission" date="2018-06" db="EMBL/GenBank/DDBJ databases">
        <authorList>
            <consortium name="Pathogen Informatics"/>
            <person name="Doyle S."/>
        </authorList>
    </citation>
    <scope>NUCLEOTIDE SEQUENCE [LARGE SCALE GENOMIC DNA]</scope>
    <source>
        <strain evidence="1 2">NCTC10718</strain>
    </source>
</reference>
<dbReference type="InterPro" id="IPR036937">
    <property type="entry name" value="Adhesion_dom_fimbrial_sf"/>
</dbReference>
<organism evidence="1 2">
    <name type="scientific">Salmonella enterica</name>
    <name type="common">Salmonella choleraesuis</name>
    <dbReference type="NCBI Taxonomy" id="28901"/>
    <lineage>
        <taxon>Bacteria</taxon>
        <taxon>Pseudomonadati</taxon>
        <taxon>Pseudomonadota</taxon>
        <taxon>Gammaproteobacteria</taxon>
        <taxon>Enterobacterales</taxon>
        <taxon>Enterobacteriaceae</taxon>
        <taxon>Salmonella</taxon>
    </lineage>
</organism>
<accession>A0A379SDV4</accession>
<dbReference type="Proteomes" id="UP000254332">
    <property type="component" value="Unassembled WGS sequence"/>
</dbReference>
<proteinExistence type="predicted"/>
<protein>
    <recommendedName>
        <fullName evidence="3">Fimbrial protein</fullName>
    </recommendedName>
</protein>
<dbReference type="EMBL" id="UGWQ01000004">
    <property type="protein sequence ID" value="SUG27782.1"/>
    <property type="molecule type" value="Genomic_DNA"/>
</dbReference>